<dbReference type="GO" id="GO:0071555">
    <property type="term" value="P:cell wall organization"/>
    <property type="evidence" value="ECO:0007669"/>
    <property type="project" value="UniProtKB-KW"/>
</dbReference>
<comment type="similarity">
    <text evidence="3 4">Belongs to the RlpA family.</text>
</comment>
<dbReference type="InterPro" id="IPR036908">
    <property type="entry name" value="RlpA-like_sf"/>
</dbReference>
<comment type="function">
    <text evidence="3">Lytic transglycosylase with a strong preference for naked glycan strands that lack stem peptides.</text>
</comment>
<keyword evidence="5" id="KW-0732">Signal</keyword>
<dbReference type="GO" id="GO:0000270">
    <property type="term" value="P:peptidoglycan metabolic process"/>
    <property type="evidence" value="ECO:0007669"/>
    <property type="project" value="UniProtKB-UniRule"/>
</dbReference>
<dbReference type="HAMAP" id="MF_02071">
    <property type="entry name" value="RlpA"/>
    <property type="match status" value="1"/>
</dbReference>
<evidence type="ECO:0000259" key="6">
    <source>
        <dbReference type="Pfam" id="PF03330"/>
    </source>
</evidence>
<dbReference type="Pfam" id="PF03330">
    <property type="entry name" value="DPBB_1"/>
    <property type="match status" value="1"/>
</dbReference>
<feature type="domain" description="RlpA-like protein double-psi beta-barrel" evidence="6">
    <location>
        <begin position="27"/>
        <end position="117"/>
    </location>
</feature>
<reference evidence="7" key="1">
    <citation type="journal article" date="2014" name="Int. J. Syst. Evol. Microbiol.">
        <title>Complete genome sequence of Corynebacterium casei LMG S-19264T (=DSM 44701T), isolated from a smear-ripened cheese.</title>
        <authorList>
            <consortium name="US DOE Joint Genome Institute (JGI-PGF)"/>
            <person name="Walter F."/>
            <person name="Albersmeier A."/>
            <person name="Kalinowski J."/>
            <person name="Ruckert C."/>
        </authorList>
    </citation>
    <scope>NUCLEOTIDE SEQUENCE</scope>
    <source>
        <strain evidence="7">KCTC 12368</strain>
    </source>
</reference>
<dbReference type="AlphaFoldDB" id="A0A918Q718"/>
<protein>
    <recommendedName>
        <fullName evidence="3">Probable endolytic peptidoglycan transglycosylase RlpA</fullName>
        <ecNumber evidence="3">4.2.2.-</ecNumber>
    </recommendedName>
</protein>
<keyword evidence="8" id="KW-1185">Reference proteome</keyword>
<sequence length="120" mass="13446">MKNKLFYLLIILISLSSCSVLRSSQQTQRGQASYYADKFKGRPTASGEKYRHGKMTAAHKTLPLGTKVKVKNLQNGKTVKVRINDRGPFVSGRIIDLSKKAARKLDMVRAGVVPVEIKWK</sequence>
<dbReference type="RefSeq" id="WP_018475551.1">
    <property type="nucleotide sequence ID" value="NZ_BMWX01000006.1"/>
</dbReference>
<dbReference type="NCBIfam" id="TIGR00413">
    <property type="entry name" value="rlpA"/>
    <property type="match status" value="1"/>
</dbReference>
<dbReference type="PANTHER" id="PTHR34183">
    <property type="entry name" value="ENDOLYTIC PEPTIDOGLYCAN TRANSGLYCOSYLASE RLPA"/>
    <property type="match status" value="1"/>
</dbReference>
<dbReference type="Proteomes" id="UP000619457">
    <property type="component" value="Unassembled WGS sequence"/>
</dbReference>
<proteinExistence type="inferred from homology"/>
<dbReference type="EC" id="4.2.2.-" evidence="3"/>
<name>A0A918Q718_9BACT</name>
<dbReference type="PANTHER" id="PTHR34183:SF1">
    <property type="entry name" value="ENDOLYTIC PEPTIDOGLYCAN TRANSGLYCOSYLASE RLPA"/>
    <property type="match status" value="1"/>
</dbReference>
<comment type="caution">
    <text evidence="7">The sequence shown here is derived from an EMBL/GenBank/DDBJ whole genome shotgun (WGS) entry which is preliminary data.</text>
</comment>
<comment type="subcellular location">
    <subcellularLocation>
        <location evidence="3">Cell membrane</location>
        <topology evidence="3">Lipid-anchor</topology>
    </subcellularLocation>
</comment>
<evidence type="ECO:0000256" key="1">
    <source>
        <dbReference type="ARBA" id="ARBA00023239"/>
    </source>
</evidence>
<evidence type="ECO:0000313" key="8">
    <source>
        <dbReference type="Proteomes" id="UP000619457"/>
    </source>
</evidence>
<keyword evidence="1 3" id="KW-0456">Lyase</keyword>
<dbReference type="PROSITE" id="PS51257">
    <property type="entry name" value="PROKAR_LIPOPROTEIN"/>
    <property type="match status" value="1"/>
</dbReference>
<organism evidence="7 8">
    <name type="scientific">Echinicola pacifica</name>
    <dbReference type="NCBI Taxonomy" id="346377"/>
    <lineage>
        <taxon>Bacteria</taxon>
        <taxon>Pseudomonadati</taxon>
        <taxon>Bacteroidota</taxon>
        <taxon>Cytophagia</taxon>
        <taxon>Cytophagales</taxon>
        <taxon>Cyclobacteriaceae</taxon>
        <taxon>Echinicola</taxon>
    </lineage>
</organism>
<evidence type="ECO:0000256" key="4">
    <source>
        <dbReference type="RuleBase" id="RU003495"/>
    </source>
</evidence>
<reference evidence="7" key="2">
    <citation type="submission" date="2020-09" db="EMBL/GenBank/DDBJ databases">
        <authorList>
            <person name="Sun Q."/>
            <person name="Kim S."/>
        </authorList>
    </citation>
    <scope>NUCLEOTIDE SEQUENCE</scope>
    <source>
        <strain evidence="7">KCTC 12368</strain>
    </source>
</reference>
<evidence type="ECO:0000256" key="3">
    <source>
        <dbReference type="HAMAP-Rule" id="MF_02071"/>
    </source>
</evidence>
<keyword evidence="2 3" id="KW-0961">Cell wall biogenesis/degradation</keyword>
<dbReference type="InterPro" id="IPR012997">
    <property type="entry name" value="RplA"/>
</dbReference>
<evidence type="ECO:0000256" key="5">
    <source>
        <dbReference type="SAM" id="SignalP"/>
    </source>
</evidence>
<dbReference type="InterPro" id="IPR034718">
    <property type="entry name" value="RlpA"/>
</dbReference>
<gene>
    <name evidence="3" type="primary">rlpA</name>
    <name evidence="7" type="ORF">GCM10007049_31700</name>
</gene>
<keyword evidence="3" id="KW-0564">Palmitate</keyword>
<evidence type="ECO:0000313" key="7">
    <source>
        <dbReference type="EMBL" id="GGZ36050.1"/>
    </source>
</evidence>
<evidence type="ECO:0000256" key="2">
    <source>
        <dbReference type="ARBA" id="ARBA00023316"/>
    </source>
</evidence>
<dbReference type="InterPro" id="IPR009009">
    <property type="entry name" value="RlpA-like_DPBB"/>
</dbReference>
<dbReference type="SUPFAM" id="SSF50685">
    <property type="entry name" value="Barwin-like endoglucanases"/>
    <property type="match status" value="1"/>
</dbReference>
<dbReference type="EMBL" id="BMWX01000006">
    <property type="protein sequence ID" value="GGZ36050.1"/>
    <property type="molecule type" value="Genomic_DNA"/>
</dbReference>
<accession>A0A918Q718</accession>
<feature type="chain" id="PRO_5037931190" description="Probable endolytic peptidoglycan transglycosylase RlpA" evidence="5">
    <location>
        <begin position="23"/>
        <end position="120"/>
    </location>
</feature>
<feature type="signal peptide" evidence="5">
    <location>
        <begin position="1"/>
        <end position="22"/>
    </location>
</feature>
<dbReference type="GO" id="GO:0008932">
    <property type="term" value="F:lytic endotransglycosylase activity"/>
    <property type="evidence" value="ECO:0007669"/>
    <property type="project" value="UniProtKB-UniRule"/>
</dbReference>
<dbReference type="Gene3D" id="2.40.40.10">
    <property type="entry name" value="RlpA-like domain"/>
    <property type="match status" value="1"/>
</dbReference>
<keyword evidence="3" id="KW-0449">Lipoprotein</keyword>
<keyword evidence="3" id="KW-1003">Cell membrane</keyword>
<keyword evidence="3" id="KW-0472">Membrane</keyword>
<dbReference type="CDD" id="cd22268">
    <property type="entry name" value="DPBB_RlpA-like"/>
    <property type="match status" value="1"/>
</dbReference>
<dbReference type="GO" id="GO:0005886">
    <property type="term" value="C:plasma membrane"/>
    <property type="evidence" value="ECO:0007669"/>
    <property type="project" value="UniProtKB-SubCell"/>
</dbReference>